<gene>
    <name evidence="2" type="ORF">CRIB_988</name>
</gene>
<dbReference type="InterPro" id="IPR022029">
    <property type="entry name" value="YoaR-like_PG-bd"/>
</dbReference>
<dbReference type="RefSeq" id="WP_243633581.1">
    <property type="nucleotide sequence ID" value="NZ_CAJUCR010000003.1"/>
</dbReference>
<dbReference type="Proteomes" id="UP000245622">
    <property type="component" value="Chromosome 1"/>
</dbReference>
<reference evidence="2 3" key="1">
    <citation type="submission" date="2014-04" db="EMBL/GenBank/DDBJ databases">
        <authorList>
            <person name="Hornung B.V."/>
        </authorList>
    </citation>
    <scope>NUCLEOTIDE SEQUENCE [LARGE SCALE GENOMIC DNA]</scope>
    <source>
        <strain evidence="2 3">CRIB</strain>
    </source>
</reference>
<dbReference type="GeneID" id="82205165"/>
<sequence length="411" mass="46776">MDKYRLVNKFKLISSLFIILILTTGMSNQKDSFNGKIFKNIYIEQVHIGKMKLDEAKKAVDKKYLLKPIYIKYEDKTWCINPQDIDLSYNIDDAIKNAYIYTRSDSKIENIKRKCNLDLNKAYSIKLNATYNESKLSEQLSYIQNDINKKVQQATLEISDSGQMITTPSKEGLEVDIASLKEQIYDMIKNKDIKNINLPVKVIQPTITTQQVKSINTVLGQFSTSFNEHSARGSNIYVAGKSTSDILIMPGDTFSYNKATGARTWSNGYKTAKVIVGGKYVNGEGGGVCQVSTTIYNAALMSGLEIQEVHNHTYPSHYVSKGRDAAVSYGYTDFKFKNNFAHPIYIKNIVSNGAITSKIYGCSQDREKLYIRTQEIREKDKIIVKTYRVFLGEENNKIREELVSENKYKIK</sequence>
<dbReference type="Pfam" id="PF12229">
    <property type="entry name" value="PG_binding_4"/>
    <property type="match status" value="1"/>
</dbReference>
<evidence type="ECO:0000313" key="3">
    <source>
        <dbReference type="Proteomes" id="UP000245622"/>
    </source>
</evidence>
<dbReference type="InterPro" id="IPR052913">
    <property type="entry name" value="Glycopeptide_resist_protein"/>
</dbReference>
<proteinExistence type="predicted"/>
<accession>A0A1V1I0S9</accession>
<dbReference type="Pfam" id="PF04294">
    <property type="entry name" value="VanW"/>
    <property type="match status" value="1"/>
</dbReference>
<feature type="domain" description="YoaR-like putative peptidoglycan binding" evidence="1">
    <location>
        <begin position="78"/>
        <end position="192"/>
    </location>
</feature>
<evidence type="ECO:0000313" key="2">
    <source>
        <dbReference type="EMBL" id="CED93739.1"/>
    </source>
</evidence>
<dbReference type="AlphaFoldDB" id="A0A1V1I0S9"/>
<dbReference type="PANTHER" id="PTHR35788:SF1">
    <property type="entry name" value="EXPORTED PROTEIN"/>
    <property type="match status" value="1"/>
</dbReference>
<dbReference type="PANTHER" id="PTHR35788">
    <property type="entry name" value="EXPORTED PROTEIN-RELATED"/>
    <property type="match status" value="1"/>
</dbReference>
<keyword evidence="3" id="KW-1185">Reference proteome</keyword>
<protein>
    <submittedName>
        <fullName evidence="2">VanW-like protein</fullName>
    </submittedName>
</protein>
<organism evidence="2 3">
    <name type="scientific">Romboutsia ilealis</name>
    <dbReference type="NCBI Taxonomy" id="1115758"/>
    <lineage>
        <taxon>Bacteria</taxon>
        <taxon>Bacillati</taxon>
        <taxon>Bacillota</taxon>
        <taxon>Clostridia</taxon>
        <taxon>Peptostreptococcales</taxon>
        <taxon>Peptostreptococcaceae</taxon>
        <taxon>Romboutsia</taxon>
    </lineage>
</organism>
<evidence type="ECO:0000259" key="1">
    <source>
        <dbReference type="Pfam" id="PF12229"/>
    </source>
</evidence>
<name>A0A1V1I0S9_9FIRM</name>
<dbReference type="EMBL" id="LN555523">
    <property type="protein sequence ID" value="CED93739.1"/>
    <property type="molecule type" value="Genomic_DNA"/>
</dbReference>
<dbReference type="InterPro" id="IPR007391">
    <property type="entry name" value="Vancomycin_resist_VanW"/>
</dbReference>
<dbReference type="KEGG" id="ril:CRIB_988"/>